<proteinExistence type="predicted"/>
<keyword evidence="1" id="KW-1133">Transmembrane helix</keyword>
<dbReference type="EMBL" id="JAPZBQ010000003">
    <property type="protein sequence ID" value="KAJ5339486.1"/>
    <property type="molecule type" value="Genomic_DNA"/>
</dbReference>
<sequence length="474" mass="53783">MSQKSFLAAIAQPQLFNLLISDQSSALPLQPRVVQMLTSSESELLEHYLEHTSKDMTVDDGDQYALQVGIPNLAFQSKPLMRSILAFSAICKCHDIIKQFPVSYASRQEILSLLSTADRYHMESIREIQPTLSKVKHYDHILANAAMMGMYGSGSHCIRIWLTETAAPDDLALDRIAPKSCQWMSLFRAARVAFGGLVRRPETEGNSPDKLVTPDIDTAPFSCNGQKSRSHDHLLYPIISATVSSALVELGEKTKTIKVIIHSKMQEIGHSPDDNDFAARAAADLQACLAALELLRNIAKETFSSKYRSSNKPDHRHFEHQADSDEHFAKISPWMRRYTASITSMVPSKLPRRFIMAFIHKAPTRYLELVEEMMGFILSETGVESCLGTPESMGPEPDLTHQLAMEIFAHWLVLVLLLDDVWWIGGIGAWELKRIMTWKRDASWRNLLWRDGENWWPESMLEINRQLDKHREKP</sequence>
<reference evidence="2" key="2">
    <citation type="journal article" date="2023" name="IMA Fungus">
        <title>Comparative genomic study of the Penicillium genus elucidates a diverse pangenome and 15 lateral gene transfer events.</title>
        <authorList>
            <person name="Petersen C."/>
            <person name="Sorensen T."/>
            <person name="Nielsen M.R."/>
            <person name="Sondergaard T.E."/>
            <person name="Sorensen J.L."/>
            <person name="Fitzpatrick D.A."/>
            <person name="Frisvad J.C."/>
            <person name="Nielsen K.L."/>
        </authorList>
    </citation>
    <scope>NUCLEOTIDE SEQUENCE</scope>
    <source>
        <strain evidence="2">IBT 35673</strain>
    </source>
</reference>
<dbReference type="GO" id="GO:0000981">
    <property type="term" value="F:DNA-binding transcription factor activity, RNA polymerase II-specific"/>
    <property type="evidence" value="ECO:0007669"/>
    <property type="project" value="TreeGrafter"/>
</dbReference>
<dbReference type="Pfam" id="PF11951">
    <property type="entry name" value="Fungal_trans_2"/>
    <property type="match status" value="1"/>
</dbReference>
<keyword evidence="1" id="KW-0812">Transmembrane</keyword>
<name>A0A9W9UI71_PENBR</name>
<reference evidence="2" key="1">
    <citation type="submission" date="2022-12" db="EMBL/GenBank/DDBJ databases">
        <authorList>
            <person name="Petersen C."/>
        </authorList>
    </citation>
    <scope>NUCLEOTIDE SEQUENCE</scope>
    <source>
        <strain evidence="2">IBT 35673</strain>
    </source>
</reference>
<dbReference type="InterPro" id="IPR052400">
    <property type="entry name" value="Zn2-C6_fungal_TF"/>
</dbReference>
<dbReference type="PANTHER" id="PTHR47657:SF14">
    <property type="entry name" value="ZN(2)-C6 FUNGAL-TYPE DOMAIN-CONTAINING PROTEIN"/>
    <property type="match status" value="1"/>
</dbReference>
<organism evidence="2 3">
    <name type="scientific">Penicillium brevicompactum</name>
    <dbReference type="NCBI Taxonomy" id="5074"/>
    <lineage>
        <taxon>Eukaryota</taxon>
        <taxon>Fungi</taxon>
        <taxon>Dikarya</taxon>
        <taxon>Ascomycota</taxon>
        <taxon>Pezizomycotina</taxon>
        <taxon>Eurotiomycetes</taxon>
        <taxon>Eurotiomycetidae</taxon>
        <taxon>Eurotiales</taxon>
        <taxon>Aspergillaceae</taxon>
        <taxon>Penicillium</taxon>
    </lineage>
</organism>
<feature type="transmembrane region" description="Helical" evidence="1">
    <location>
        <begin position="408"/>
        <end position="430"/>
    </location>
</feature>
<dbReference type="Proteomes" id="UP001147695">
    <property type="component" value="Unassembled WGS sequence"/>
</dbReference>
<evidence type="ECO:0000256" key="1">
    <source>
        <dbReference type="SAM" id="Phobius"/>
    </source>
</evidence>
<dbReference type="AlphaFoldDB" id="A0A9W9UI71"/>
<evidence type="ECO:0000313" key="2">
    <source>
        <dbReference type="EMBL" id="KAJ5339486.1"/>
    </source>
</evidence>
<keyword evidence="1" id="KW-0472">Membrane</keyword>
<evidence type="ECO:0000313" key="3">
    <source>
        <dbReference type="Proteomes" id="UP001147695"/>
    </source>
</evidence>
<dbReference type="InterPro" id="IPR021858">
    <property type="entry name" value="Fun_TF"/>
</dbReference>
<dbReference type="PANTHER" id="PTHR47657">
    <property type="entry name" value="STEROL REGULATORY ELEMENT-BINDING PROTEIN ECM22"/>
    <property type="match status" value="1"/>
</dbReference>
<comment type="caution">
    <text evidence="2">The sequence shown here is derived from an EMBL/GenBank/DDBJ whole genome shotgun (WGS) entry which is preliminary data.</text>
</comment>
<gene>
    <name evidence="2" type="ORF">N7452_006214</name>
</gene>
<accession>A0A9W9UI71</accession>
<protein>
    <recommendedName>
        <fullName evidence="4">C6 transcription factor</fullName>
    </recommendedName>
</protein>
<evidence type="ECO:0008006" key="4">
    <source>
        <dbReference type="Google" id="ProtNLM"/>
    </source>
</evidence>